<keyword evidence="3" id="KW-1185">Reference proteome</keyword>
<organism evidence="2 3">
    <name type="scientific">Fragilariopsis cylindrus CCMP1102</name>
    <dbReference type="NCBI Taxonomy" id="635003"/>
    <lineage>
        <taxon>Eukaryota</taxon>
        <taxon>Sar</taxon>
        <taxon>Stramenopiles</taxon>
        <taxon>Ochrophyta</taxon>
        <taxon>Bacillariophyta</taxon>
        <taxon>Bacillariophyceae</taxon>
        <taxon>Bacillariophycidae</taxon>
        <taxon>Bacillariales</taxon>
        <taxon>Bacillariaceae</taxon>
        <taxon>Fragilariopsis</taxon>
    </lineage>
</organism>
<proteinExistence type="inferred from homology"/>
<dbReference type="InParanoid" id="A0A1E7FRI5"/>
<dbReference type="GO" id="GO:0005829">
    <property type="term" value="C:cytosol"/>
    <property type="evidence" value="ECO:0007669"/>
    <property type="project" value="TreeGrafter"/>
</dbReference>
<dbReference type="InterPro" id="IPR011990">
    <property type="entry name" value="TPR-like_helical_dom_sf"/>
</dbReference>
<dbReference type="AlphaFoldDB" id="A0A1E7FRI5"/>
<evidence type="ECO:0000313" key="3">
    <source>
        <dbReference type="Proteomes" id="UP000095751"/>
    </source>
</evidence>
<dbReference type="Proteomes" id="UP000095751">
    <property type="component" value="Unassembled WGS sequence"/>
</dbReference>
<reference evidence="2 3" key="1">
    <citation type="submission" date="2016-09" db="EMBL/GenBank/DDBJ databases">
        <title>Extensive genetic diversity and differential bi-allelic expression allows diatom success in the polar Southern Ocean.</title>
        <authorList>
            <consortium name="DOE Joint Genome Institute"/>
            <person name="Mock T."/>
            <person name="Otillar R.P."/>
            <person name="Strauss J."/>
            <person name="Dupont C."/>
            <person name="Frickenhaus S."/>
            <person name="Maumus F."/>
            <person name="Mcmullan M."/>
            <person name="Sanges R."/>
            <person name="Schmutz J."/>
            <person name="Toseland A."/>
            <person name="Valas R."/>
            <person name="Veluchamy A."/>
            <person name="Ward B.J."/>
            <person name="Allen A."/>
            <person name="Barry K."/>
            <person name="Falciatore A."/>
            <person name="Ferrante M."/>
            <person name="Fortunato A.E."/>
            <person name="Gloeckner G."/>
            <person name="Gruber A."/>
            <person name="Hipkin R."/>
            <person name="Janech M."/>
            <person name="Kroth P."/>
            <person name="Leese F."/>
            <person name="Lindquist E."/>
            <person name="Lyon B.R."/>
            <person name="Martin J."/>
            <person name="Mayer C."/>
            <person name="Parker M."/>
            <person name="Quesneville H."/>
            <person name="Raymond J."/>
            <person name="Uhlig C."/>
            <person name="Valentin K.U."/>
            <person name="Worden A.Z."/>
            <person name="Armbrust E.V."/>
            <person name="Bowler C."/>
            <person name="Green B."/>
            <person name="Moulton V."/>
            <person name="Van Oosterhout C."/>
            <person name="Grigoriev I."/>
        </authorList>
    </citation>
    <scope>NUCLEOTIDE SEQUENCE [LARGE SCALE GENOMIC DNA]</scope>
    <source>
        <strain evidence="2 3">CCMP1102</strain>
    </source>
</reference>
<sequence length="402" mass="44333">MSAAAVRRRKQILARKKQQEEAVIAGNDALDPVSAQLQKLLNDPKALAEEATAYEALQLAQSQIRKKVHAGDYADGVELACSASLKILQQGRVSVATQLMTLLVNVLRETHTVETPALIENLKAMHDAQEKAMEGKTGSDGIRLDRLERDWLRKCVQWSSELGPTRFGNLGLQQLLAKQSWKLSKLIASEGAPQTTTVVDDEEEDEIMELKTDAVTHMALAEQPMAIIELLKTLPTPTAAETKAGHTCPPAERDALLTRAILCLCAIENLRDASILVRAFLEQIEERDAEILTASYTSKDDGKAPSHAIFCCMLIRICEKDPRTGPLFSWLMRSFKRELDGLYKVQIVQSYTSKIGKIYYNIQPPPSMMNMLENMMGSMGGGGAAGGMNPAMMQAMMQNMNM</sequence>
<comment type="similarity">
    <text evidence="1">Belongs to the GET4 family.</text>
</comment>
<dbReference type="Pfam" id="PF04190">
    <property type="entry name" value="GET4"/>
    <property type="match status" value="1"/>
</dbReference>
<dbReference type="PANTHER" id="PTHR12875:SF0">
    <property type="entry name" value="GOLGI TO ER TRAFFIC PROTEIN 4 HOMOLOG"/>
    <property type="match status" value="1"/>
</dbReference>
<accession>A0A1E7FRI5</accession>
<dbReference type="OrthoDB" id="10252405at2759"/>
<evidence type="ECO:0000256" key="1">
    <source>
        <dbReference type="ARBA" id="ARBA00005351"/>
    </source>
</evidence>
<name>A0A1E7FRI5_9STRA</name>
<protein>
    <submittedName>
        <fullName evidence="2">Uncharacterized protein</fullName>
    </submittedName>
</protein>
<gene>
    <name evidence="2" type="ORF">FRACYDRAFT_206017</name>
</gene>
<dbReference type="Gene3D" id="1.25.40.10">
    <property type="entry name" value="Tetratricopeptide repeat domain"/>
    <property type="match status" value="1"/>
</dbReference>
<dbReference type="KEGG" id="fcy:FRACYDRAFT_206017"/>
<evidence type="ECO:0000313" key="2">
    <source>
        <dbReference type="EMBL" id="OEU20758.1"/>
    </source>
</evidence>
<dbReference type="EMBL" id="KV784354">
    <property type="protein sequence ID" value="OEU20758.1"/>
    <property type="molecule type" value="Genomic_DNA"/>
</dbReference>
<dbReference type="PANTHER" id="PTHR12875">
    <property type="entry name" value="GOLGI TO ER TRAFFIC PROTEIN 4 HOMOLOG"/>
    <property type="match status" value="1"/>
</dbReference>
<dbReference type="InterPro" id="IPR007317">
    <property type="entry name" value="GET4"/>
</dbReference>
<dbReference type="GO" id="GO:0045048">
    <property type="term" value="P:protein insertion into ER membrane"/>
    <property type="evidence" value="ECO:0007669"/>
    <property type="project" value="InterPro"/>
</dbReference>